<proteinExistence type="predicted"/>
<protein>
    <submittedName>
        <fullName evidence="1">Uncharacterized protein</fullName>
    </submittedName>
</protein>
<evidence type="ECO:0000313" key="2">
    <source>
        <dbReference type="Proteomes" id="UP000807309"/>
    </source>
</evidence>
<dbReference type="Proteomes" id="UP000807309">
    <property type="component" value="Unassembled WGS sequence"/>
</dbReference>
<name>A0ABS0C7H7_9NOCA</name>
<reference evidence="1 2" key="1">
    <citation type="submission" date="2020-10" db="EMBL/GenBank/DDBJ databases">
        <title>Identification of Nocardia species via Next-generation sequencing and recognition of intraspecies genetic diversity.</title>
        <authorList>
            <person name="Li P."/>
            <person name="Li P."/>
            <person name="Lu B."/>
        </authorList>
    </citation>
    <scope>NUCLEOTIDE SEQUENCE [LARGE SCALE GENOMIC DNA]</scope>
    <source>
        <strain evidence="1 2">N-11</strain>
    </source>
</reference>
<sequence length="233" mass="25350">MVLHSPADALGSHAPGVRELLIEVVRSRHDRATEAHLASGSRYSMGFGSQWRDLLDDAREALADRGFQSHKLAPAGHELPVVNDCLLYVWRVPRTPDALSNFASSPTRKNGFAAQPPDPMLFEPGFEEASEPDNEVAEATDVATAERLVVAVGGTMPLVLVMVHSSPRQLQSIEWAVAVLDDEGKVKLHGHETIWQPEVVFERVTADVEAFDSGTPVAPVVELQKQEGTHPDA</sequence>
<evidence type="ECO:0000313" key="1">
    <source>
        <dbReference type="EMBL" id="MBF6226329.1"/>
    </source>
</evidence>
<keyword evidence="2" id="KW-1185">Reference proteome</keyword>
<comment type="caution">
    <text evidence="1">The sequence shown here is derived from an EMBL/GenBank/DDBJ whole genome shotgun (WGS) entry which is preliminary data.</text>
</comment>
<organism evidence="1 2">
    <name type="scientific">Nocardia abscessus</name>
    <dbReference type="NCBI Taxonomy" id="120957"/>
    <lineage>
        <taxon>Bacteria</taxon>
        <taxon>Bacillati</taxon>
        <taxon>Actinomycetota</taxon>
        <taxon>Actinomycetes</taxon>
        <taxon>Mycobacteriales</taxon>
        <taxon>Nocardiaceae</taxon>
        <taxon>Nocardia</taxon>
    </lineage>
</organism>
<dbReference type="RefSeq" id="WP_195033462.1">
    <property type="nucleotide sequence ID" value="NZ_JADLRE010000010.1"/>
</dbReference>
<dbReference type="EMBL" id="JADLRE010000010">
    <property type="protein sequence ID" value="MBF6226329.1"/>
    <property type="molecule type" value="Genomic_DNA"/>
</dbReference>
<accession>A0ABS0C7H7</accession>
<gene>
    <name evidence="1" type="ORF">IU470_14610</name>
</gene>